<dbReference type="Pfam" id="PF25137">
    <property type="entry name" value="ADH_Fe_C"/>
    <property type="match status" value="1"/>
</dbReference>
<evidence type="ECO:0000256" key="2">
    <source>
        <dbReference type="ARBA" id="ARBA00023002"/>
    </source>
</evidence>
<reference evidence="5 6" key="1">
    <citation type="journal article" date="2017" name="Int. J. Syst. Evol. Microbiol.">
        <title>Achromobacter aloeverae sp. nov., isolated from the root of Aloe vera (L.) Burm.f.</title>
        <authorList>
            <person name="Kuncharoen N."/>
            <person name="Muramatsu Y."/>
            <person name="Shibata C."/>
            <person name="Kamakura Y."/>
            <person name="Nakagawa Y."/>
            <person name="Tanasupawat S."/>
        </authorList>
    </citation>
    <scope>NUCLEOTIDE SEQUENCE [LARGE SCALE GENOMIC DNA]</scope>
    <source>
        <strain evidence="5 6">AVA-1</strain>
    </source>
</reference>
<dbReference type="Gene3D" id="1.20.1090.10">
    <property type="entry name" value="Dehydroquinate synthase-like - alpha domain"/>
    <property type="match status" value="1"/>
</dbReference>
<evidence type="ECO:0000256" key="1">
    <source>
        <dbReference type="ARBA" id="ARBA00007358"/>
    </source>
</evidence>
<evidence type="ECO:0000313" key="6">
    <source>
        <dbReference type="Proteomes" id="UP000290849"/>
    </source>
</evidence>
<dbReference type="SUPFAM" id="SSF56796">
    <property type="entry name" value="Dehydroquinate synthase-like"/>
    <property type="match status" value="1"/>
</dbReference>
<dbReference type="Proteomes" id="UP000290849">
    <property type="component" value="Unassembled WGS sequence"/>
</dbReference>
<dbReference type="GO" id="GO:0046872">
    <property type="term" value="F:metal ion binding"/>
    <property type="evidence" value="ECO:0007669"/>
    <property type="project" value="InterPro"/>
</dbReference>
<gene>
    <name evidence="5" type="ORF">C7R54_20975</name>
</gene>
<feature type="domain" description="Fe-containing alcohol dehydrogenase-like C-terminal" evidence="4">
    <location>
        <begin position="204"/>
        <end position="428"/>
    </location>
</feature>
<sequence length="428" mass="44377">MSGPRPDDLTFDYHLFGTHVRFGDGVAAGLRAELDALDCRRPLILTQDRIAATPRYEALAAQWRDLAHLELGGVPPHSNVDLVTGLAARARDFGADCVVAIGGGSVADSAKALVLLLAEGGELADHVTRYEPTRGVHIPRRVRPQLPVLALPTTASGAEATCSFGVADGHGNKLMFWNRRVSASTLLIDPLLAEDIAPALLRQSAMNGIAHCLEGLYSKGRSPVSDALAVQALGLFQQALSATDAADAADAARRRRAVLAAAHLGGMVLAMARSCLHHAICHVVATRYRLGHGAVNSVVLPHAIAYNEADPVVAARLAPALAAVNGAAGAAVAEAAIGAVGVIGAIGVIGPADAVENAPGAAPHASLRDWLQALQHRHALPGRLRDLGIPADDLPALAAHVMTERGLALNPRPISDPADVLAILRAAF</sequence>
<dbReference type="InterPro" id="IPR039697">
    <property type="entry name" value="Alcohol_dehydrogenase_Fe"/>
</dbReference>
<name>A0A4Q1HGH7_9BURK</name>
<dbReference type="OrthoDB" id="323926at2"/>
<dbReference type="AlphaFoldDB" id="A0A4Q1HGH7"/>
<dbReference type="RefSeq" id="WP_129152370.1">
    <property type="nucleotide sequence ID" value="NZ_JBHSDO010000017.1"/>
</dbReference>
<keyword evidence="6" id="KW-1185">Reference proteome</keyword>
<dbReference type="Gene3D" id="3.40.50.1970">
    <property type="match status" value="1"/>
</dbReference>
<dbReference type="InterPro" id="IPR001670">
    <property type="entry name" value="ADH_Fe/GldA"/>
</dbReference>
<protein>
    <submittedName>
        <fullName evidence="5">Iron-containing alcohol dehydrogenase</fullName>
    </submittedName>
</protein>
<evidence type="ECO:0000313" key="5">
    <source>
        <dbReference type="EMBL" id="RXN86202.1"/>
    </source>
</evidence>
<evidence type="ECO:0000259" key="3">
    <source>
        <dbReference type="Pfam" id="PF00465"/>
    </source>
</evidence>
<evidence type="ECO:0000259" key="4">
    <source>
        <dbReference type="Pfam" id="PF25137"/>
    </source>
</evidence>
<dbReference type="InterPro" id="IPR056798">
    <property type="entry name" value="ADH_Fe_C"/>
</dbReference>
<comment type="similarity">
    <text evidence="1">Belongs to the iron-containing alcohol dehydrogenase family.</text>
</comment>
<feature type="domain" description="Alcohol dehydrogenase iron-type/glycerol dehydrogenase GldA" evidence="3">
    <location>
        <begin position="18"/>
        <end position="190"/>
    </location>
</feature>
<dbReference type="PANTHER" id="PTHR11496:SF102">
    <property type="entry name" value="ALCOHOL DEHYDROGENASE 4"/>
    <property type="match status" value="1"/>
</dbReference>
<dbReference type="Pfam" id="PF00465">
    <property type="entry name" value="Fe-ADH"/>
    <property type="match status" value="1"/>
</dbReference>
<comment type="caution">
    <text evidence="5">The sequence shown here is derived from an EMBL/GenBank/DDBJ whole genome shotgun (WGS) entry which is preliminary data.</text>
</comment>
<accession>A0A4Q1HGH7</accession>
<dbReference type="GO" id="GO:0004022">
    <property type="term" value="F:alcohol dehydrogenase (NAD+) activity"/>
    <property type="evidence" value="ECO:0007669"/>
    <property type="project" value="TreeGrafter"/>
</dbReference>
<dbReference type="PANTHER" id="PTHR11496">
    <property type="entry name" value="ALCOHOL DEHYDROGENASE"/>
    <property type="match status" value="1"/>
</dbReference>
<proteinExistence type="inferred from homology"/>
<dbReference type="EMBL" id="PYAL01000006">
    <property type="protein sequence ID" value="RXN86202.1"/>
    <property type="molecule type" value="Genomic_DNA"/>
</dbReference>
<keyword evidence="2" id="KW-0560">Oxidoreductase</keyword>
<organism evidence="5 6">
    <name type="scientific">Achromobacter aloeverae</name>
    <dbReference type="NCBI Taxonomy" id="1750518"/>
    <lineage>
        <taxon>Bacteria</taxon>
        <taxon>Pseudomonadati</taxon>
        <taxon>Pseudomonadota</taxon>
        <taxon>Betaproteobacteria</taxon>
        <taxon>Burkholderiales</taxon>
        <taxon>Alcaligenaceae</taxon>
        <taxon>Achromobacter</taxon>
    </lineage>
</organism>